<evidence type="ECO:0000256" key="2">
    <source>
        <dbReference type="ARBA" id="ARBA00022448"/>
    </source>
</evidence>
<dbReference type="Pfam" id="PF00654">
    <property type="entry name" value="Voltage_CLC"/>
    <property type="match status" value="1"/>
</dbReference>
<protein>
    <submittedName>
        <fullName evidence="15">Chloride channel, voltage-sensitive 1a</fullName>
    </submittedName>
</protein>
<evidence type="ECO:0000256" key="9">
    <source>
        <dbReference type="ARBA" id="ARBA00023136"/>
    </source>
</evidence>
<feature type="transmembrane region" description="Helical" evidence="14">
    <location>
        <begin position="121"/>
        <end position="143"/>
    </location>
</feature>
<dbReference type="InterPro" id="IPR001807">
    <property type="entry name" value="ClC"/>
</dbReference>
<reference evidence="15" key="3">
    <citation type="submission" date="2025-09" db="UniProtKB">
        <authorList>
            <consortium name="Ensembl"/>
        </authorList>
    </citation>
    <scope>IDENTIFICATION</scope>
</reference>
<reference evidence="15 16" key="1">
    <citation type="journal article" date="2021" name="G3 (Bethesda)">
        <title>Improved contiguity of the threespine stickleback genome using long-read sequencing.</title>
        <authorList>
            <person name="Nath S."/>
            <person name="Shaw D.E."/>
            <person name="White M.A."/>
        </authorList>
    </citation>
    <scope>NUCLEOTIDE SEQUENCE [LARGE SCALE GENOMIC DNA]</scope>
    <source>
        <strain evidence="15 16">Lake Benthic</strain>
    </source>
</reference>
<evidence type="ECO:0000256" key="14">
    <source>
        <dbReference type="SAM" id="Phobius"/>
    </source>
</evidence>
<evidence type="ECO:0000256" key="12">
    <source>
        <dbReference type="ARBA" id="ARBA00023303"/>
    </source>
</evidence>
<keyword evidence="7" id="KW-0406">Ion transport</keyword>
<dbReference type="InterPro" id="IPR014743">
    <property type="entry name" value="Cl-channel_core"/>
</dbReference>
<proteinExistence type="predicted"/>
<evidence type="ECO:0000256" key="11">
    <source>
        <dbReference type="ARBA" id="ARBA00023214"/>
    </source>
</evidence>
<dbReference type="PANTHER" id="PTHR45720:SF9">
    <property type="entry name" value="CHLORIDE CHANNEL 1, SKELETAL MUSCLE ISOFORM X1"/>
    <property type="match status" value="1"/>
</dbReference>
<dbReference type="AlphaFoldDB" id="G3NB81"/>
<feature type="transmembrane region" description="Helical" evidence="14">
    <location>
        <begin position="78"/>
        <end position="100"/>
    </location>
</feature>
<comment type="subcellular location">
    <subcellularLocation>
        <location evidence="1">Membrane</location>
        <topology evidence="1">Multi-pass membrane protein</topology>
    </subcellularLocation>
</comment>
<accession>G3NB81</accession>
<feature type="transmembrane region" description="Helical" evidence="14">
    <location>
        <begin position="406"/>
        <end position="427"/>
    </location>
</feature>
<keyword evidence="4" id="KW-0677">Repeat</keyword>
<dbReference type="SUPFAM" id="SSF81340">
    <property type="entry name" value="Clc chloride channel"/>
    <property type="match status" value="1"/>
</dbReference>
<dbReference type="Ensembl" id="ENSGACT00000002586.2">
    <property type="protein sequence ID" value="ENSGACP00000002577.2"/>
    <property type="gene ID" value="ENSGACG00000001982.2"/>
</dbReference>
<dbReference type="Bgee" id="ENSGACG00000001982">
    <property type="expression patterns" value="Expressed in muscle tissue and 1 other cell type or tissue"/>
</dbReference>
<evidence type="ECO:0000256" key="10">
    <source>
        <dbReference type="ARBA" id="ARBA00023173"/>
    </source>
</evidence>
<dbReference type="OMA" id="HGFKMEN"/>
<dbReference type="CDD" id="cd03683">
    <property type="entry name" value="ClC_1_like"/>
    <property type="match status" value="1"/>
</dbReference>
<evidence type="ECO:0000256" key="7">
    <source>
        <dbReference type="ARBA" id="ARBA00023065"/>
    </source>
</evidence>
<dbReference type="InParanoid" id="G3NB81"/>
<dbReference type="FunFam" id="1.10.3080.10:FF:000003">
    <property type="entry name" value="Chloride channel 2"/>
    <property type="match status" value="1"/>
</dbReference>
<evidence type="ECO:0000256" key="1">
    <source>
        <dbReference type="ARBA" id="ARBA00004141"/>
    </source>
</evidence>
<sequence>MEADGDEHEEQTSEPGLASSMKKSRSYSKCRGEMGPKTEVLLRFLTPPDSSPSCGASISSDCIARVQRFLVTRLGEDWIFLVLLGITMALVSWTMDYASAKSLQAYKWIHGELRENIPLQFLAWVSYPLIFILFSSFFCQRVAPQAIGSGIPELKTILRGVVLKEYLTLRAFVAKVIGLTAALGSGMPVGKEGPFVHIASICAAVLSRFMSFFSGAYQVNILTVGCAVGVGCCFGTPLGGVLFSIEVTSTYFAVRNYWRGYFAATFSAFIFRVLSVFNKDAVTITALFRTNFRMDFPFDLQELPAFAIIGISCGFLGAFFVYLNRQVVLFMRRPNAMTRFLTKHRLIFPAVVTLVVATLTFPPGFGQFMAGELMPRECINSLFDNFTWTKISGSPPPVGLGLSAAWLHPDVSVFLVLLLFLFMKFWMSAVATTMPIPSGAFMPVFILGAAFGRLVGEIMATLFPHGIVFDGILYRIIPGGYAVIGAAALTGAVTHTVSTAVICFELTGQISHILPMMVAVILANMVAQGLQPSLYDSIIQVKKLPYLPELGFGHMSQYNIVVEDIMVREVKFISSQSTYREVKLLLDSSSLNSIPLVDSKDSMILLGSIDRLELLALCDWWLSPERRLLMQVRTDTADYCVSCHRNTSVQPMEIDEIRVDPSPFQLVERTSLHKTHTLFSLLGLSHAYVTSIGKLVGVVASDLIFYVSELKAIRSFSLKLASRQSGWQGTDGAAQSAVEDCPKPQNDLQMMWRPCERSLRAHLITVKLIDGEARGFVRPRDPPPALTHKVPSTFCNSVT</sequence>
<reference evidence="15" key="2">
    <citation type="submission" date="2025-08" db="UniProtKB">
        <authorList>
            <consortium name="Ensembl"/>
        </authorList>
    </citation>
    <scope>IDENTIFICATION</scope>
</reference>
<feature type="transmembrane region" description="Helical" evidence="14">
    <location>
        <begin position="303"/>
        <end position="325"/>
    </location>
</feature>
<dbReference type="SUPFAM" id="SSF54631">
    <property type="entry name" value="CBS-domain pair"/>
    <property type="match status" value="1"/>
</dbReference>
<dbReference type="eggNOG" id="KOG0476">
    <property type="taxonomic scope" value="Eukaryota"/>
</dbReference>
<evidence type="ECO:0000256" key="6">
    <source>
        <dbReference type="ARBA" id="ARBA00022989"/>
    </source>
</evidence>
<keyword evidence="10" id="KW-0869">Chloride channel</keyword>
<feature type="transmembrane region" description="Helical" evidence="14">
    <location>
        <begin position="439"/>
        <end position="463"/>
    </location>
</feature>
<dbReference type="InterPro" id="IPR050970">
    <property type="entry name" value="Cl_channel_volt-gated"/>
</dbReference>
<evidence type="ECO:0000256" key="4">
    <source>
        <dbReference type="ARBA" id="ARBA00022737"/>
    </source>
</evidence>
<dbReference type="Gene3D" id="3.10.580.10">
    <property type="entry name" value="CBS-domain"/>
    <property type="match status" value="1"/>
</dbReference>
<feature type="transmembrane region" description="Helical" evidence="14">
    <location>
        <begin position="221"/>
        <end position="245"/>
    </location>
</feature>
<keyword evidence="6 14" id="KW-1133">Transmembrane helix</keyword>
<dbReference type="GO" id="GO:0005247">
    <property type="term" value="F:voltage-gated chloride channel activity"/>
    <property type="evidence" value="ECO:0007669"/>
    <property type="project" value="TreeGrafter"/>
</dbReference>
<keyword evidence="2" id="KW-0813">Transport</keyword>
<evidence type="ECO:0000256" key="5">
    <source>
        <dbReference type="ARBA" id="ARBA00022882"/>
    </source>
</evidence>
<dbReference type="Gene3D" id="1.10.3080.10">
    <property type="entry name" value="Clc chloride channel"/>
    <property type="match status" value="1"/>
</dbReference>
<organism evidence="15 16">
    <name type="scientific">Gasterosteus aculeatus aculeatus</name>
    <name type="common">three-spined stickleback</name>
    <dbReference type="NCBI Taxonomy" id="481459"/>
    <lineage>
        <taxon>Eukaryota</taxon>
        <taxon>Metazoa</taxon>
        <taxon>Chordata</taxon>
        <taxon>Craniata</taxon>
        <taxon>Vertebrata</taxon>
        <taxon>Euteleostomi</taxon>
        <taxon>Actinopterygii</taxon>
        <taxon>Neopterygii</taxon>
        <taxon>Teleostei</taxon>
        <taxon>Neoteleostei</taxon>
        <taxon>Acanthomorphata</taxon>
        <taxon>Eupercaria</taxon>
        <taxon>Perciformes</taxon>
        <taxon>Cottioidei</taxon>
        <taxon>Gasterosteales</taxon>
        <taxon>Gasterosteidae</taxon>
        <taxon>Gasterosteus</taxon>
    </lineage>
</organism>
<keyword evidence="3 14" id="KW-0812">Transmembrane</keyword>
<name>G3NB81_GASAC</name>
<feature type="transmembrane region" description="Helical" evidence="14">
    <location>
        <begin position="163"/>
        <end position="183"/>
    </location>
</feature>
<dbReference type="Proteomes" id="UP000007635">
    <property type="component" value="Chromosome X"/>
</dbReference>
<dbReference type="GeneTree" id="ENSGT00940000157383"/>
<dbReference type="InterPro" id="IPR046342">
    <property type="entry name" value="CBS_dom_sf"/>
</dbReference>
<feature type="region of interest" description="Disordered" evidence="13">
    <location>
        <begin position="1"/>
        <end position="32"/>
    </location>
</feature>
<keyword evidence="9 14" id="KW-0472">Membrane</keyword>
<keyword evidence="12" id="KW-0407">Ion channel</keyword>
<dbReference type="GO" id="GO:0034707">
    <property type="term" value="C:chloride channel complex"/>
    <property type="evidence" value="ECO:0007669"/>
    <property type="project" value="UniProtKB-KW"/>
</dbReference>
<dbReference type="CDD" id="cd04591">
    <property type="entry name" value="CBS_pair_voltage-gated_CLC_euk_bac"/>
    <property type="match status" value="1"/>
</dbReference>
<feature type="transmembrane region" description="Helical" evidence="14">
    <location>
        <begin position="346"/>
        <end position="365"/>
    </location>
</feature>
<dbReference type="GO" id="GO:0005886">
    <property type="term" value="C:plasma membrane"/>
    <property type="evidence" value="ECO:0007669"/>
    <property type="project" value="TreeGrafter"/>
</dbReference>
<dbReference type="PANTHER" id="PTHR45720">
    <property type="entry name" value="CHLORIDE CHANNEL PROTEIN 2"/>
    <property type="match status" value="1"/>
</dbReference>
<keyword evidence="16" id="KW-1185">Reference proteome</keyword>
<feature type="transmembrane region" description="Helical" evidence="14">
    <location>
        <begin position="257"/>
        <end position="277"/>
    </location>
</feature>
<dbReference type="STRING" id="69293.ENSGACP00000002577"/>
<evidence type="ECO:0000256" key="3">
    <source>
        <dbReference type="ARBA" id="ARBA00022692"/>
    </source>
</evidence>
<keyword evidence="11" id="KW-0868">Chloride</keyword>
<evidence type="ECO:0000313" key="15">
    <source>
        <dbReference type="Ensembl" id="ENSGACP00000002577.2"/>
    </source>
</evidence>
<evidence type="ECO:0000256" key="8">
    <source>
        <dbReference type="ARBA" id="ARBA00023122"/>
    </source>
</evidence>
<keyword evidence="8" id="KW-0129">CBS domain</keyword>
<keyword evidence="5" id="KW-0851">Voltage-gated channel</keyword>
<evidence type="ECO:0000313" key="16">
    <source>
        <dbReference type="Proteomes" id="UP000007635"/>
    </source>
</evidence>
<evidence type="ECO:0000256" key="13">
    <source>
        <dbReference type="SAM" id="MobiDB-lite"/>
    </source>
</evidence>
<dbReference type="PRINTS" id="PR00762">
    <property type="entry name" value="CLCHANNEL"/>
</dbReference>